<dbReference type="AlphaFoldDB" id="A0A133K9F6"/>
<comment type="caution">
    <text evidence="2">The sequence shown here is derived from an EMBL/GenBank/DDBJ whole genome shotgun (WGS) entry which is preliminary data.</text>
</comment>
<reference evidence="3" key="1">
    <citation type="submission" date="2016-01" db="EMBL/GenBank/DDBJ databases">
        <authorList>
            <person name="Mitreva M."/>
            <person name="Pepin K.H."/>
            <person name="Mihindukulasuriya K.A."/>
            <person name="Fulton R."/>
            <person name="Fronick C."/>
            <person name="O'Laughlin M."/>
            <person name="Miner T."/>
            <person name="Herter B."/>
            <person name="Rosa B.A."/>
            <person name="Cordes M."/>
            <person name="Tomlinson C."/>
            <person name="Wollam A."/>
            <person name="Palsikar V.B."/>
            <person name="Mardis E.R."/>
            <person name="Wilson R.K."/>
        </authorList>
    </citation>
    <scope>NUCLEOTIDE SEQUENCE [LARGE SCALE GENOMIC DNA]</scope>
    <source>
        <strain evidence="3">GED7749B</strain>
    </source>
</reference>
<protein>
    <submittedName>
        <fullName evidence="2">Uncharacterized protein</fullName>
    </submittedName>
</protein>
<name>A0A133K9F6_HEYCO</name>
<dbReference type="EMBL" id="LRPN01000211">
    <property type="protein sequence ID" value="KWZ76212.1"/>
    <property type="molecule type" value="Genomic_DNA"/>
</dbReference>
<evidence type="ECO:0000313" key="3">
    <source>
        <dbReference type="Proteomes" id="UP000070376"/>
    </source>
</evidence>
<dbReference type="Proteomes" id="UP000070376">
    <property type="component" value="Unassembled WGS sequence"/>
</dbReference>
<sequence>MRSKFFSGSLQRALPQAEKTRHPGEDIENQQTRPGFCKMIRISIYEGLYANML</sequence>
<dbReference type="PATRIC" id="fig|1398.22.peg.3971"/>
<evidence type="ECO:0000256" key="1">
    <source>
        <dbReference type="SAM" id="MobiDB-lite"/>
    </source>
</evidence>
<accession>A0A133K9F6</accession>
<evidence type="ECO:0000313" key="2">
    <source>
        <dbReference type="EMBL" id="KWZ76212.1"/>
    </source>
</evidence>
<feature type="region of interest" description="Disordered" evidence="1">
    <location>
        <begin position="1"/>
        <end position="32"/>
    </location>
</feature>
<gene>
    <name evidence="2" type="ORF">HMPREF3213_03965</name>
</gene>
<feature type="compositionally biased region" description="Polar residues" evidence="1">
    <location>
        <begin position="1"/>
        <end position="10"/>
    </location>
</feature>
<proteinExistence type="predicted"/>
<organism evidence="2 3">
    <name type="scientific">Heyndrickxia coagulans</name>
    <name type="common">Weizmannia coagulans</name>
    <dbReference type="NCBI Taxonomy" id="1398"/>
    <lineage>
        <taxon>Bacteria</taxon>
        <taxon>Bacillati</taxon>
        <taxon>Bacillota</taxon>
        <taxon>Bacilli</taxon>
        <taxon>Bacillales</taxon>
        <taxon>Bacillaceae</taxon>
        <taxon>Heyndrickxia</taxon>
    </lineage>
</organism>